<name>A0ABP0WY20_9BRYO</name>
<dbReference type="InterPro" id="IPR001602">
    <property type="entry name" value="UPF0047_YjbQ-like"/>
</dbReference>
<comment type="similarity">
    <text evidence="1">Belongs to the UPF0047 family.</text>
</comment>
<dbReference type="Proteomes" id="UP001497444">
    <property type="component" value="Chromosome 3"/>
</dbReference>
<dbReference type="Gene3D" id="2.60.120.460">
    <property type="entry name" value="YjbQ-like"/>
    <property type="match status" value="1"/>
</dbReference>
<dbReference type="NCBIfam" id="TIGR00149">
    <property type="entry name" value="TIGR00149_YjbQ"/>
    <property type="match status" value="1"/>
</dbReference>
<evidence type="ECO:0000256" key="1">
    <source>
        <dbReference type="ARBA" id="ARBA00005534"/>
    </source>
</evidence>
<evidence type="ECO:0000256" key="2">
    <source>
        <dbReference type="SAM" id="MobiDB-lite"/>
    </source>
</evidence>
<dbReference type="SUPFAM" id="SSF111038">
    <property type="entry name" value="YjbQ-like"/>
    <property type="match status" value="1"/>
</dbReference>
<organism evidence="3 4">
    <name type="scientific">Sphagnum jensenii</name>
    <dbReference type="NCBI Taxonomy" id="128206"/>
    <lineage>
        <taxon>Eukaryota</taxon>
        <taxon>Viridiplantae</taxon>
        <taxon>Streptophyta</taxon>
        <taxon>Embryophyta</taxon>
        <taxon>Bryophyta</taxon>
        <taxon>Sphagnophytina</taxon>
        <taxon>Sphagnopsida</taxon>
        <taxon>Sphagnales</taxon>
        <taxon>Sphagnaceae</taxon>
        <taxon>Sphagnum</taxon>
    </lineage>
</organism>
<sequence>MACSAPSIGLLLSPSIGVGGRTLPSSSSSESTSAFTPSSQQQNYNISSCFLTTSNKLRLSTVEGFQQGSRLPLKKSSQQTVHVRCEVGTGTVSTSSGTEWVQRTIELPVYKRGCHIITRDIYRAVPELAQFRVGIAHLFVMHTSASLTINENASPDVPLDMEDTLNRMVPEGHQYRHLDEGFDDMPAHVKSSMMGCSLTIPISAGRLNLGTWQGIWLNEHRNYGGSRHICITIQGERRTDGK</sequence>
<evidence type="ECO:0008006" key="5">
    <source>
        <dbReference type="Google" id="ProtNLM"/>
    </source>
</evidence>
<dbReference type="EMBL" id="OZ020098">
    <property type="protein sequence ID" value="CAK9270508.1"/>
    <property type="molecule type" value="Genomic_DNA"/>
</dbReference>
<protein>
    <recommendedName>
        <fullName evidence="5">Secondary thiamine-phosphate synthase enzyme</fullName>
    </recommendedName>
</protein>
<evidence type="ECO:0000313" key="3">
    <source>
        <dbReference type="EMBL" id="CAK9270508.1"/>
    </source>
</evidence>
<gene>
    <name evidence="3" type="ORF">CSSPJE1EN1_LOCUS15986</name>
</gene>
<keyword evidence="4" id="KW-1185">Reference proteome</keyword>
<dbReference type="Pfam" id="PF01894">
    <property type="entry name" value="YjbQ"/>
    <property type="match status" value="1"/>
</dbReference>
<dbReference type="PANTHER" id="PTHR30615:SF8">
    <property type="entry name" value="UPF0047 PROTEIN C4A8.02C"/>
    <property type="match status" value="1"/>
</dbReference>
<accession>A0ABP0WY20</accession>
<dbReference type="PANTHER" id="PTHR30615">
    <property type="entry name" value="UNCHARACTERIZED PROTEIN YJBQ-RELATED"/>
    <property type="match status" value="1"/>
</dbReference>
<evidence type="ECO:0000313" key="4">
    <source>
        <dbReference type="Proteomes" id="UP001497444"/>
    </source>
</evidence>
<reference evidence="3" key="1">
    <citation type="submission" date="2024-02" db="EMBL/GenBank/DDBJ databases">
        <authorList>
            <consortium name="ELIXIR-Norway"/>
            <consortium name="Elixir Norway"/>
        </authorList>
    </citation>
    <scope>NUCLEOTIDE SEQUENCE</scope>
</reference>
<feature type="region of interest" description="Disordered" evidence="2">
    <location>
        <begin position="21"/>
        <end position="40"/>
    </location>
</feature>
<dbReference type="InterPro" id="IPR035917">
    <property type="entry name" value="YjbQ-like_sf"/>
</dbReference>
<feature type="compositionally biased region" description="Low complexity" evidence="2">
    <location>
        <begin position="24"/>
        <end position="39"/>
    </location>
</feature>
<proteinExistence type="inferred from homology"/>
<dbReference type="PROSITE" id="PS01314">
    <property type="entry name" value="UPF0047"/>
    <property type="match status" value="1"/>
</dbReference>